<reference evidence="1" key="1">
    <citation type="journal article" date="2011" name="Proc. Natl. Acad. Sci. U.S.A.">
        <title>The genome of the fire ant Solenopsis invicta.</title>
        <authorList>
            <person name="Wurm Y."/>
            <person name="Wang J."/>
            <person name="Riba-Grognuz O."/>
            <person name="Corona M."/>
            <person name="Nygaard S."/>
            <person name="Hunt B.G."/>
            <person name="Ingram K.K."/>
            <person name="Falquet L."/>
            <person name="Nipitwattanaphon M."/>
            <person name="Gotzek D."/>
            <person name="Dijkstra M.B."/>
            <person name="Oettler J."/>
            <person name="Comtesse F."/>
            <person name="Shih C.J."/>
            <person name="Wu W.J."/>
            <person name="Yang C.C."/>
            <person name="Thomas J."/>
            <person name="Beaudoing E."/>
            <person name="Pradervand S."/>
            <person name="Flegel V."/>
            <person name="Cook E.D."/>
            <person name="Fabbretti R."/>
            <person name="Stockinger H."/>
            <person name="Long L."/>
            <person name="Farmerie W.G."/>
            <person name="Oakey J."/>
            <person name="Boomsma J.J."/>
            <person name="Pamilo P."/>
            <person name="Yi S.V."/>
            <person name="Heinze J."/>
            <person name="Goodisman M.A."/>
            <person name="Farinelli L."/>
            <person name="Harshman K."/>
            <person name="Hulo N."/>
            <person name="Cerutti L."/>
            <person name="Xenarios I."/>
            <person name="Shoemaker D."/>
            <person name="Keller L."/>
        </authorList>
    </citation>
    <scope>NUCLEOTIDE SEQUENCE [LARGE SCALE GENOMIC DNA]</scope>
</reference>
<dbReference type="HOGENOM" id="CLU_2515495_0_0_1"/>
<dbReference type="AlphaFoldDB" id="E9J6X5"/>
<protein>
    <submittedName>
        <fullName evidence="1">Uncharacterized protein</fullName>
    </submittedName>
</protein>
<sequence>MAGFFYRFGVDAVLDMTMADDFVLLDVAKEFVERSKASKEGTKNQFCPLRVECVTLRKLMEFYIATYKRYKITSNYGVISKIPLS</sequence>
<organism>
    <name type="scientific">Solenopsis invicta</name>
    <name type="common">Red imported fire ant</name>
    <name type="synonym">Solenopsis wagneri</name>
    <dbReference type="NCBI Taxonomy" id="13686"/>
    <lineage>
        <taxon>Eukaryota</taxon>
        <taxon>Metazoa</taxon>
        <taxon>Ecdysozoa</taxon>
        <taxon>Arthropoda</taxon>
        <taxon>Hexapoda</taxon>
        <taxon>Insecta</taxon>
        <taxon>Pterygota</taxon>
        <taxon>Neoptera</taxon>
        <taxon>Endopterygota</taxon>
        <taxon>Hymenoptera</taxon>
        <taxon>Apocrita</taxon>
        <taxon>Aculeata</taxon>
        <taxon>Formicoidea</taxon>
        <taxon>Formicidae</taxon>
        <taxon>Myrmicinae</taxon>
        <taxon>Solenopsis</taxon>
    </lineage>
</organism>
<dbReference type="EMBL" id="GL768387">
    <property type="protein sequence ID" value="EFZ11429.1"/>
    <property type="molecule type" value="Genomic_DNA"/>
</dbReference>
<accession>E9J6X5</accession>
<name>E9J6X5_SOLIN</name>
<dbReference type="SUPFAM" id="SSF53920">
    <property type="entry name" value="Fe-only hydrogenase"/>
    <property type="match status" value="1"/>
</dbReference>
<gene>
    <name evidence="1" type="ORF">SINV_10268</name>
</gene>
<dbReference type="InterPro" id="IPR009016">
    <property type="entry name" value="Fe_hydrogenase"/>
</dbReference>
<evidence type="ECO:0000313" key="1">
    <source>
        <dbReference type="EMBL" id="EFZ11429.1"/>
    </source>
</evidence>
<proteinExistence type="predicted"/>
<feature type="non-terminal residue" evidence="1">
    <location>
        <position position="85"/>
    </location>
</feature>